<name>A0A8J4SY31_9TREM</name>
<feature type="non-terminal residue" evidence="2">
    <location>
        <position position="68"/>
    </location>
</feature>
<comment type="caution">
    <text evidence="2">The sequence shown here is derived from an EMBL/GenBank/DDBJ whole genome shotgun (WGS) entry which is preliminary data.</text>
</comment>
<dbReference type="Proteomes" id="UP000748531">
    <property type="component" value="Unassembled WGS sequence"/>
</dbReference>
<keyword evidence="3" id="KW-1185">Reference proteome</keyword>
<evidence type="ECO:0000256" key="1">
    <source>
        <dbReference type="SAM" id="Phobius"/>
    </source>
</evidence>
<gene>
    <name evidence="2" type="ORF">PHET_12165</name>
</gene>
<organism evidence="2 3">
    <name type="scientific">Paragonimus heterotremus</name>
    <dbReference type="NCBI Taxonomy" id="100268"/>
    <lineage>
        <taxon>Eukaryota</taxon>
        <taxon>Metazoa</taxon>
        <taxon>Spiralia</taxon>
        <taxon>Lophotrochozoa</taxon>
        <taxon>Platyhelminthes</taxon>
        <taxon>Trematoda</taxon>
        <taxon>Digenea</taxon>
        <taxon>Plagiorchiida</taxon>
        <taxon>Troglotremata</taxon>
        <taxon>Troglotrematidae</taxon>
        <taxon>Paragonimus</taxon>
    </lineage>
</organism>
<reference evidence="2" key="1">
    <citation type="submission" date="2019-05" db="EMBL/GenBank/DDBJ databases">
        <title>Annotation for the trematode Paragonimus heterotremus.</title>
        <authorList>
            <person name="Choi Y.-J."/>
        </authorList>
    </citation>
    <scope>NUCLEOTIDE SEQUENCE</scope>
    <source>
        <strain evidence="2">LC</strain>
    </source>
</reference>
<feature type="transmembrane region" description="Helical" evidence="1">
    <location>
        <begin position="44"/>
        <end position="64"/>
    </location>
</feature>
<evidence type="ECO:0000313" key="3">
    <source>
        <dbReference type="Proteomes" id="UP000748531"/>
    </source>
</evidence>
<proteinExistence type="predicted"/>
<evidence type="ECO:0000313" key="2">
    <source>
        <dbReference type="EMBL" id="KAF5394138.1"/>
    </source>
</evidence>
<sequence>MTAVLKTQYRSTTLNHTKSIFLTILFAPLVCFPPHRYQSYRSHLLILLICDMLLFYFIFLPQIYCTTI</sequence>
<keyword evidence="1" id="KW-1133">Transmembrane helix</keyword>
<accession>A0A8J4SY31</accession>
<keyword evidence="1" id="KW-0812">Transmembrane</keyword>
<dbReference type="EMBL" id="LUCH01020526">
    <property type="protein sequence ID" value="KAF5394138.1"/>
    <property type="molecule type" value="Genomic_DNA"/>
</dbReference>
<protein>
    <submittedName>
        <fullName evidence="2">Uncharacterized protein</fullName>
    </submittedName>
</protein>
<keyword evidence="1" id="KW-0472">Membrane</keyword>
<dbReference type="AlphaFoldDB" id="A0A8J4SY31"/>